<dbReference type="EMBL" id="BAAAPM010000005">
    <property type="protein sequence ID" value="GAA1730306.1"/>
    <property type="molecule type" value="Genomic_DNA"/>
</dbReference>
<evidence type="ECO:0000256" key="4">
    <source>
        <dbReference type="ARBA" id="ARBA00023002"/>
    </source>
</evidence>
<proteinExistence type="inferred from homology"/>
<evidence type="ECO:0000259" key="7">
    <source>
        <dbReference type="Pfam" id="PF08240"/>
    </source>
</evidence>
<feature type="domain" description="Alcohol dehydrogenase-like N-terminal" evidence="7">
    <location>
        <begin position="25"/>
        <end position="132"/>
    </location>
</feature>
<gene>
    <name evidence="8" type="ORF">GCM10009809_27290</name>
</gene>
<protein>
    <submittedName>
        <fullName evidence="8">Zinc-dependent alcohol dehydrogenase family protein</fullName>
    </submittedName>
</protein>
<dbReference type="Pfam" id="PF00107">
    <property type="entry name" value="ADH_zinc_N"/>
    <property type="match status" value="1"/>
</dbReference>
<name>A0ABP4VNS0_9MICO</name>
<dbReference type="InterPro" id="IPR013149">
    <property type="entry name" value="ADH-like_C"/>
</dbReference>
<dbReference type="Gene3D" id="3.40.50.720">
    <property type="entry name" value="NAD(P)-binding Rossmann-like Domain"/>
    <property type="match status" value="1"/>
</dbReference>
<evidence type="ECO:0000256" key="1">
    <source>
        <dbReference type="ARBA" id="ARBA00001947"/>
    </source>
</evidence>
<dbReference type="InterPro" id="IPR013154">
    <property type="entry name" value="ADH-like_N"/>
</dbReference>
<dbReference type="InterPro" id="IPR002328">
    <property type="entry name" value="ADH_Zn_CS"/>
</dbReference>
<dbReference type="Pfam" id="PF08240">
    <property type="entry name" value="ADH_N"/>
    <property type="match status" value="1"/>
</dbReference>
<accession>A0ABP4VNS0</accession>
<sequence>MLAAVIHDARDVRAEERPDPTILTPGDAVVRVVAACVCGSDLWPYRGVTPVKRPRPIGHELVGVVEELGSEVTSAQVGDFVILPFTMSCGVCQSCRAGYPAACDLVTGFGGKDRDGHPVDGAQGERVRIPLAQHSLFPVGRSEAEIEAAGLVPHLLALADVMSTGYHAAFSAGVSAGDTVVVVGDGAVGLCGVIGARLLGAGRIVAMSRHDDRAALAREFGATDVVAERGADGVAAVRDLLGPSTGSGGTGDLADAALECVGTKESMDTALDVVRGGGRVGFVGVPHLAPELSVRRLFDRNITIGGGMASARHYMETLLPEVLSGTIAPGKVFDLELPLADVAEAYAAMDERRATKVLLRP</sequence>
<evidence type="ECO:0000313" key="9">
    <source>
        <dbReference type="Proteomes" id="UP001501138"/>
    </source>
</evidence>
<reference evidence="9" key="1">
    <citation type="journal article" date="2019" name="Int. J. Syst. Evol. Microbiol.">
        <title>The Global Catalogue of Microorganisms (GCM) 10K type strain sequencing project: providing services to taxonomists for standard genome sequencing and annotation.</title>
        <authorList>
            <consortium name="The Broad Institute Genomics Platform"/>
            <consortium name="The Broad Institute Genome Sequencing Center for Infectious Disease"/>
            <person name="Wu L."/>
            <person name="Ma J."/>
        </authorList>
    </citation>
    <scope>NUCLEOTIDE SEQUENCE [LARGE SCALE GENOMIC DNA]</scope>
    <source>
        <strain evidence="9">JCM 15589</strain>
    </source>
</reference>
<dbReference type="InterPro" id="IPR036291">
    <property type="entry name" value="NAD(P)-bd_dom_sf"/>
</dbReference>
<keyword evidence="3 5" id="KW-0862">Zinc</keyword>
<comment type="cofactor">
    <cofactor evidence="1 5">
        <name>Zn(2+)</name>
        <dbReference type="ChEBI" id="CHEBI:29105"/>
    </cofactor>
</comment>
<comment type="caution">
    <text evidence="8">The sequence shown here is derived from an EMBL/GenBank/DDBJ whole genome shotgun (WGS) entry which is preliminary data.</text>
</comment>
<dbReference type="PANTHER" id="PTHR42813:SF2">
    <property type="entry name" value="DEHYDROGENASE, ZINC-CONTAINING, PUTATIVE (AFU_ORTHOLOGUE AFUA_2G02810)-RELATED"/>
    <property type="match status" value="1"/>
</dbReference>
<dbReference type="Proteomes" id="UP001501138">
    <property type="component" value="Unassembled WGS sequence"/>
</dbReference>
<evidence type="ECO:0000313" key="8">
    <source>
        <dbReference type="EMBL" id="GAA1730306.1"/>
    </source>
</evidence>
<organism evidence="8 9">
    <name type="scientific">Isoptericola hypogeus</name>
    <dbReference type="NCBI Taxonomy" id="300179"/>
    <lineage>
        <taxon>Bacteria</taxon>
        <taxon>Bacillati</taxon>
        <taxon>Actinomycetota</taxon>
        <taxon>Actinomycetes</taxon>
        <taxon>Micrococcales</taxon>
        <taxon>Promicromonosporaceae</taxon>
        <taxon>Isoptericola</taxon>
    </lineage>
</organism>
<evidence type="ECO:0000256" key="5">
    <source>
        <dbReference type="RuleBase" id="RU361277"/>
    </source>
</evidence>
<dbReference type="RefSeq" id="WP_344248998.1">
    <property type="nucleotide sequence ID" value="NZ_BAAAPM010000005.1"/>
</dbReference>
<comment type="similarity">
    <text evidence="5">Belongs to the zinc-containing alcohol dehydrogenase family.</text>
</comment>
<keyword evidence="9" id="KW-1185">Reference proteome</keyword>
<evidence type="ECO:0000256" key="3">
    <source>
        <dbReference type="ARBA" id="ARBA00022833"/>
    </source>
</evidence>
<evidence type="ECO:0000259" key="6">
    <source>
        <dbReference type="Pfam" id="PF00107"/>
    </source>
</evidence>
<dbReference type="PANTHER" id="PTHR42813">
    <property type="entry name" value="ZINC-TYPE ALCOHOL DEHYDROGENASE-LIKE"/>
    <property type="match status" value="1"/>
</dbReference>
<dbReference type="SUPFAM" id="SSF50129">
    <property type="entry name" value="GroES-like"/>
    <property type="match status" value="1"/>
</dbReference>
<feature type="domain" description="Alcohol dehydrogenase-like C-terminal" evidence="6">
    <location>
        <begin position="187"/>
        <end position="322"/>
    </location>
</feature>
<keyword evidence="4" id="KW-0560">Oxidoreductase</keyword>
<dbReference type="SUPFAM" id="SSF51735">
    <property type="entry name" value="NAD(P)-binding Rossmann-fold domains"/>
    <property type="match status" value="1"/>
</dbReference>
<keyword evidence="2 5" id="KW-0479">Metal-binding</keyword>
<dbReference type="InterPro" id="IPR011032">
    <property type="entry name" value="GroES-like_sf"/>
</dbReference>
<evidence type="ECO:0000256" key="2">
    <source>
        <dbReference type="ARBA" id="ARBA00022723"/>
    </source>
</evidence>
<dbReference type="PROSITE" id="PS00059">
    <property type="entry name" value="ADH_ZINC"/>
    <property type="match status" value="1"/>
</dbReference>
<dbReference type="Gene3D" id="3.90.180.10">
    <property type="entry name" value="Medium-chain alcohol dehydrogenases, catalytic domain"/>
    <property type="match status" value="1"/>
</dbReference>